<dbReference type="Proteomes" id="UP000733379">
    <property type="component" value="Unassembled WGS sequence"/>
</dbReference>
<name>A0ABS6AYJ6_9NOCA</name>
<dbReference type="InterPro" id="IPR002711">
    <property type="entry name" value="HNH"/>
</dbReference>
<evidence type="ECO:0000313" key="4">
    <source>
        <dbReference type="Proteomes" id="UP000733379"/>
    </source>
</evidence>
<evidence type="ECO:0000313" key="3">
    <source>
        <dbReference type="EMBL" id="MBU3063125.1"/>
    </source>
</evidence>
<sequence length="236" mass="26689">MIPIARGNLSPRTQRTLRNRQQRVDTADNPADAAKKSWGSFSGNARREVLDVLRAMCSGLERCMYCEDSHGTDIDHFRPKAHYPGWSFIWENYLLACSRCNSNHKRNLFPIDGERELLIDPTTTSPFDHLTLSLSTGVYVGADDIGQASIKVYGLNRDICVKGRRIAWLSLCALIRDYDRSRQAAREEILSSLADFPFQGVRYWLATVLAEGDRAATVPRDVRIIADKHPELLRPA</sequence>
<protein>
    <recommendedName>
        <fullName evidence="2">HNH domain-containing protein</fullName>
    </recommendedName>
</protein>
<dbReference type="Gene3D" id="1.10.30.50">
    <property type="match status" value="1"/>
</dbReference>
<dbReference type="RefSeq" id="WP_215918045.1">
    <property type="nucleotide sequence ID" value="NZ_JAHKNI010000005.1"/>
</dbReference>
<accession>A0ABS6AYJ6</accession>
<gene>
    <name evidence="3" type="ORF">KO481_16515</name>
</gene>
<comment type="caution">
    <text evidence="3">The sequence shown here is derived from an EMBL/GenBank/DDBJ whole genome shotgun (WGS) entry which is preliminary data.</text>
</comment>
<keyword evidence="4" id="KW-1185">Reference proteome</keyword>
<dbReference type="InterPro" id="IPR003615">
    <property type="entry name" value="HNH_nuc"/>
</dbReference>
<evidence type="ECO:0000256" key="1">
    <source>
        <dbReference type="SAM" id="MobiDB-lite"/>
    </source>
</evidence>
<reference evidence="3 4" key="1">
    <citation type="submission" date="2021-06" db="EMBL/GenBank/DDBJ databases">
        <title>Actinomycetes sequencing.</title>
        <authorList>
            <person name="Shan Q."/>
        </authorList>
    </citation>
    <scope>NUCLEOTIDE SEQUENCE [LARGE SCALE GENOMIC DNA]</scope>
    <source>
        <strain evidence="3 4">NEAU-G5</strain>
    </source>
</reference>
<feature type="region of interest" description="Disordered" evidence="1">
    <location>
        <begin position="1"/>
        <end position="37"/>
    </location>
</feature>
<organism evidence="3 4">
    <name type="scientific">Nocardia albiluteola</name>
    <dbReference type="NCBI Taxonomy" id="2842303"/>
    <lineage>
        <taxon>Bacteria</taxon>
        <taxon>Bacillati</taxon>
        <taxon>Actinomycetota</taxon>
        <taxon>Actinomycetes</taxon>
        <taxon>Mycobacteriales</taxon>
        <taxon>Nocardiaceae</taxon>
        <taxon>Nocardia</taxon>
    </lineage>
</organism>
<dbReference type="Pfam" id="PF01844">
    <property type="entry name" value="HNH"/>
    <property type="match status" value="1"/>
</dbReference>
<proteinExistence type="predicted"/>
<feature type="domain" description="HNH" evidence="2">
    <location>
        <begin position="63"/>
        <end position="105"/>
    </location>
</feature>
<dbReference type="CDD" id="cd00085">
    <property type="entry name" value="HNHc"/>
    <property type="match status" value="1"/>
</dbReference>
<evidence type="ECO:0000259" key="2">
    <source>
        <dbReference type="Pfam" id="PF01844"/>
    </source>
</evidence>
<dbReference type="EMBL" id="JAHKNI010000005">
    <property type="protein sequence ID" value="MBU3063125.1"/>
    <property type="molecule type" value="Genomic_DNA"/>
</dbReference>